<gene>
    <name evidence="2" type="ORF">DY000_02006321</name>
</gene>
<feature type="compositionally biased region" description="Low complexity" evidence="1">
    <location>
        <begin position="13"/>
        <end position="26"/>
    </location>
</feature>
<feature type="compositionally biased region" description="Basic and acidic residues" evidence="1">
    <location>
        <begin position="27"/>
        <end position="42"/>
    </location>
</feature>
<evidence type="ECO:0000256" key="1">
    <source>
        <dbReference type="SAM" id="MobiDB-lite"/>
    </source>
</evidence>
<evidence type="ECO:0000313" key="2">
    <source>
        <dbReference type="EMBL" id="KAF3549279.1"/>
    </source>
</evidence>
<name>A0ABQ7CB05_BRACR</name>
<comment type="caution">
    <text evidence="2">The sequence shown here is derived from an EMBL/GenBank/DDBJ whole genome shotgun (WGS) entry which is preliminary data.</text>
</comment>
<feature type="compositionally biased region" description="Basic and acidic residues" evidence="1">
    <location>
        <begin position="164"/>
        <end position="185"/>
    </location>
</feature>
<organism evidence="2 3">
    <name type="scientific">Brassica cretica</name>
    <name type="common">Mustard</name>
    <dbReference type="NCBI Taxonomy" id="69181"/>
    <lineage>
        <taxon>Eukaryota</taxon>
        <taxon>Viridiplantae</taxon>
        <taxon>Streptophyta</taxon>
        <taxon>Embryophyta</taxon>
        <taxon>Tracheophyta</taxon>
        <taxon>Spermatophyta</taxon>
        <taxon>Magnoliopsida</taxon>
        <taxon>eudicotyledons</taxon>
        <taxon>Gunneridae</taxon>
        <taxon>Pentapetalae</taxon>
        <taxon>rosids</taxon>
        <taxon>malvids</taxon>
        <taxon>Brassicales</taxon>
        <taxon>Brassicaceae</taxon>
        <taxon>Brassiceae</taxon>
        <taxon>Brassica</taxon>
    </lineage>
</organism>
<accession>A0ABQ7CB05</accession>
<dbReference type="EMBL" id="QGKV02000832">
    <property type="protein sequence ID" value="KAF3549279.1"/>
    <property type="molecule type" value="Genomic_DNA"/>
</dbReference>
<protein>
    <submittedName>
        <fullName evidence="2">Uncharacterized protein</fullName>
    </submittedName>
</protein>
<feature type="compositionally biased region" description="Basic residues" evidence="1">
    <location>
        <begin position="151"/>
        <end position="163"/>
    </location>
</feature>
<evidence type="ECO:0000313" key="3">
    <source>
        <dbReference type="Proteomes" id="UP000266723"/>
    </source>
</evidence>
<dbReference type="Proteomes" id="UP000266723">
    <property type="component" value="Unassembled WGS sequence"/>
</dbReference>
<keyword evidence="3" id="KW-1185">Reference proteome</keyword>
<feature type="region of interest" description="Disordered" evidence="1">
    <location>
        <begin position="135"/>
        <end position="198"/>
    </location>
</feature>
<reference evidence="2 3" key="1">
    <citation type="journal article" date="2020" name="BMC Genomics">
        <title>Intraspecific diversification of the crop wild relative Brassica cretica Lam. using demographic model selection.</title>
        <authorList>
            <person name="Kioukis A."/>
            <person name="Michalopoulou V.A."/>
            <person name="Briers L."/>
            <person name="Pirintsos S."/>
            <person name="Studholme D.J."/>
            <person name="Pavlidis P."/>
            <person name="Sarris P.F."/>
        </authorList>
    </citation>
    <scope>NUCLEOTIDE SEQUENCE [LARGE SCALE GENOMIC DNA]</scope>
    <source>
        <strain evidence="3">cv. PFS-1207/04</strain>
    </source>
</reference>
<feature type="region of interest" description="Disordered" evidence="1">
    <location>
        <begin position="1"/>
        <end position="42"/>
    </location>
</feature>
<proteinExistence type="predicted"/>
<sequence>MEEDTNAIISKMNAAKTTATKTANTRAEPRQHAPNDKNNRKDGFMYIVNENNVPISTMVVRGEGWNKWVRELDSPDEPTNAVCATQSDLTTGPSRTIDLTKHCKYHDVKGHDTTECKSLYAHYLLSLASGDFKFEPLKAKPKNGKSWSKNKERRAQRKATGKGRKNETQKQDEDKAPKDDAKDNSSADEEQPTNRRRI</sequence>